<dbReference type="InterPro" id="IPR004380">
    <property type="entry name" value="Asp_race"/>
</dbReference>
<dbReference type="GO" id="GO:0047661">
    <property type="term" value="F:amino-acid racemase activity"/>
    <property type="evidence" value="ECO:0007669"/>
    <property type="project" value="InterPro"/>
</dbReference>
<dbReference type="InterPro" id="IPR001920">
    <property type="entry name" value="Asp/Glu_race"/>
</dbReference>
<dbReference type="PANTHER" id="PTHR21198">
    <property type="entry name" value="GLUTAMATE RACEMASE"/>
    <property type="match status" value="1"/>
</dbReference>
<evidence type="ECO:0000313" key="3">
    <source>
        <dbReference type="EMBL" id="SNS04574.1"/>
    </source>
</evidence>
<dbReference type="InterPro" id="IPR015942">
    <property type="entry name" value="Asp/Glu/hydantoin_racemase"/>
</dbReference>
<proteinExistence type="inferred from homology"/>
<protein>
    <submittedName>
        <fullName evidence="3">Aspartate racemase</fullName>
    </submittedName>
</protein>
<organism evidence="3 4">
    <name type="scientific">Streptosporangium subroseum</name>
    <dbReference type="NCBI Taxonomy" id="106412"/>
    <lineage>
        <taxon>Bacteria</taxon>
        <taxon>Bacillati</taxon>
        <taxon>Actinomycetota</taxon>
        <taxon>Actinomycetes</taxon>
        <taxon>Streptosporangiales</taxon>
        <taxon>Streptosporangiaceae</taxon>
        <taxon>Streptosporangium</taxon>
    </lineage>
</organism>
<dbReference type="Pfam" id="PF01177">
    <property type="entry name" value="Asp_Glu_race"/>
    <property type="match status" value="1"/>
</dbReference>
<dbReference type="Proteomes" id="UP000198282">
    <property type="component" value="Unassembled WGS sequence"/>
</dbReference>
<accession>A0A239BBM8</accession>
<reference evidence="3 4" key="1">
    <citation type="submission" date="2017-06" db="EMBL/GenBank/DDBJ databases">
        <authorList>
            <person name="Kim H.J."/>
            <person name="Triplett B.A."/>
        </authorList>
    </citation>
    <scope>NUCLEOTIDE SEQUENCE [LARGE SCALE GENOMIC DNA]</scope>
    <source>
        <strain evidence="3 4">CGMCC 4.2132</strain>
    </source>
</reference>
<name>A0A239BBM8_9ACTN</name>
<keyword evidence="4" id="KW-1185">Reference proteome</keyword>
<dbReference type="AlphaFoldDB" id="A0A239BBM8"/>
<dbReference type="RefSeq" id="WP_245878105.1">
    <property type="nucleotide sequence ID" value="NZ_FZOD01000003.1"/>
</dbReference>
<dbReference type="Gene3D" id="3.40.50.1860">
    <property type="match status" value="2"/>
</dbReference>
<sequence length="245" mass="26767">MDSGNGHHGPVMRNIGLIGGMSWESSAEYYRLLNEETRRRLGGHHCARSLLLTVDFAEIEALQRAGDWETAGRLLAEAAGTLERAGAEMVLLCTNTMHLVAGVIEAGIGVPFIHIVDSTAERITAAGLTTVGLLGTRFTMEMDFYRSRMREHGLEVLVPAEPDRTLVHDVIYRELTQGRVEDTSRTAYRRIIADLAERGAQGVILGCTEITLLVGPQDSPVPVFDSTRIHVEHALDLALSTPVAQ</sequence>
<keyword evidence="2" id="KW-0413">Isomerase</keyword>
<dbReference type="EMBL" id="FZOD01000003">
    <property type="protein sequence ID" value="SNS04574.1"/>
    <property type="molecule type" value="Genomic_DNA"/>
</dbReference>
<evidence type="ECO:0000313" key="4">
    <source>
        <dbReference type="Proteomes" id="UP000198282"/>
    </source>
</evidence>
<dbReference type="PANTHER" id="PTHR21198:SF7">
    <property type="entry name" value="ASPARTATE-GLUTAMATE RACEMASE FAMILY"/>
    <property type="match status" value="1"/>
</dbReference>
<comment type="similarity">
    <text evidence="1">Belongs to the aspartate/glutamate racemases family.</text>
</comment>
<dbReference type="SUPFAM" id="SSF53681">
    <property type="entry name" value="Aspartate/glutamate racemase"/>
    <property type="match status" value="2"/>
</dbReference>
<evidence type="ECO:0000256" key="2">
    <source>
        <dbReference type="ARBA" id="ARBA00023235"/>
    </source>
</evidence>
<evidence type="ECO:0000256" key="1">
    <source>
        <dbReference type="ARBA" id="ARBA00007847"/>
    </source>
</evidence>
<gene>
    <name evidence="3" type="ORF">SAMN05216276_100358</name>
</gene>
<dbReference type="NCBIfam" id="TIGR00035">
    <property type="entry name" value="asp_race"/>
    <property type="match status" value="1"/>
</dbReference>